<accession>A0ACB9RQH0</accession>
<comment type="caution">
    <text evidence="1">The sequence shown here is derived from an EMBL/GenBank/DDBJ whole genome shotgun (WGS) entry which is preliminary data.</text>
</comment>
<evidence type="ECO:0000313" key="1">
    <source>
        <dbReference type="EMBL" id="KAI4381315.1"/>
    </source>
</evidence>
<evidence type="ECO:0000313" key="2">
    <source>
        <dbReference type="Proteomes" id="UP001057402"/>
    </source>
</evidence>
<proteinExistence type="predicted"/>
<keyword evidence="2" id="KW-1185">Reference proteome</keyword>
<gene>
    <name evidence="1" type="ORF">MLD38_007397</name>
</gene>
<dbReference type="EMBL" id="CM042882">
    <property type="protein sequence ID" value="KAI4381315.1"/>
    <property type="molecule type" value="Genomic_DNA"/>
</dbReference>
<name>A0ACB9RQH0_9MYRT</name>
<organism evidence="1 2">
    <name type="scientific">Melastoma candidum</name>
    <dbReference type="NCBI Taxonomy" id="119954"/>
    <lineage>
        <taxon>Eukaryota</taxon>
        <taxon>Viridiplantae</taxon>
        <taxon>Streptophyta</taxon>
        <taxon>Embryophyta</taxon>
        <taxon>Tracheophyta</taxon>
        <taxon>Spermatophyta</taxon>
        <taxon>Magnoliopsida</taxon>
        <taxon>eudicotyledons</taxon>
        <taxon>Gunneridae</taxon>
        <taxon>Pentapetalae</taxon>
        <taxon>rosids</taxon>
        <taxon>malvids</taxon>
        <taxon>Myrtales</taxon>
        <taxon>Melastomataceae</taxon>
        <taxon>Melastomatoideae</taxon>
        <taxon>Melastomateae</taxon>
        <taxon>Melastoma</taxon>
    </lineage>
</organism>
<dbReference type="Proteomes" id="UP001057402">
    <property type="component" value="Chromosome 3"/>
</dbReference>
<protein>
    <submittedName>
        <fullName evidence="1">Uncharacterized protein</fullName>
    </submittedName>
</protein>
<sequence>MGFHKFLRLRVIPSCFKLMANLPCDSCLPASASSPAPVAAINLVTSDGRVKTYNRHVPVAELMAEFPKHLVCRSDAFYIGRKIPALSERDRLEPGHNYFLLASHFFQSDLTFLDVASFVMSRSNCGGPAVRRGFEVMRTPSGCVRIHVSDEFISHLVEEGKLSRDGEKGQKTTRLCSTPQLEKEYMQLVEGLRSGRWKPKLETIRESQKEKPSPSTATTPSTAYRRIIKCHK</sequence>
<reference evidence="2" key="1">
    <citation type="journal article" date="2023" name="Front. Plant Sci.">
        <title>Chromosomal-level genome assembly of Melastoma candidum provides insights into trichome evolution.</title>
        <authorList>
            <person name="Zhong Y."/>
            <person name="Wu W."/>
            <person name="Sun C."/>
            <person name="Zou P."/>
            <person name="Liu Y."/>
            <person name="Dai S."/>
            <person name="Zhou R."/>
        </authorList>
    </citation>
    <scope>NUCLEOTIDE SEQUENCE [LARGE SCALE GENOMIC DNA]</scope>
</reference>